<organism evidence="2 3">
    <name type="scientific">Russula ochroleuca</name>
    <dbReference type="NCBI Taxonomy" id="152965"/>
    <lineage>
        <taxon>Eukaryota</taxon>
        <taxon>Fungi</taxon>
        <taxon>Dikarya</taxon>
        <taxon>Basidiomycota</taxon>
        <taxon>Agaricomycotina</taxon>
        <taxon>Agaricomycetes</taxon>
        <taxon>Russulales</taxon>
        <taxon>Russulaceae</taxon>
        <taxon>Russula</taxon>
    </lineage>
</organism>
<dbReference type="OrthoDB" id="2593747at2759"/>
<dbReference type="Proteomes" id="UP000759537">
    <property type="component" value="Unassembled WGS sequence"/>
</dbReference>
<evidence type="ECO:0000259" key="1">
    <source>
        <dbReference type="PROSITE" id="PS50097"/>
    </source>
</evidence>
<comment type="caution">
    <text evidence="2">The sequence shown here is derived from an EMBL/GenBank/DDBJ whole genome shotgun (WGS) entry which is preliminary data.</text>
</comment>
<dbReference type="SUPFAM" id="SSF54695">
    <property type="entry name" value="POZ domain"/>
    <property type="match status" value="1"/>
</dbReference>
<accession>A0A9P5MVY7</accession>
<proteinExistence type="predicted"/>
<keyword evidence="3" id="KW-1185">Reference proteome</keyword>
<reference evidence="2" key="2">
    <citation type="journal article" date="2020" name="Nat. Commun.">
        <title>Large-scale genome sequencing of mycorrhizal fungi provides insights into the early evolution of symbiotic traits.</title>
        <authorList>
            <person name="Miyauchi S."/>
            <person name="Kiss E."/>
            <person name="Kuo A."/>
            <person name="Drula E."/>
            <person name="Kohler A."/>
            <person name="Sanchez-Garcia M."/>
            <person name="Morin E."/>
            <person name="Andreopoulos B."/>
            <person name="Barry K.W."/>
            <person name="Bonito G."/>
            <person name="Buee M."/>
            <person name="Carver A."/>
            <person name="Chen C."/>
            <person name="Cichocki N."/>
            <person name="Clum A."/>
            <person name="Culley D."/>
            <person name="Crous P.W."/>
            <person name="Fauchery L."/>
            <person name="Girlanda M."/>
            <person name="Hayes R.D."/>
            <person name="Keri Z."/>
            <person name="LaButti K."/>
            <person name="Lipzen A."/>
            <person name="Lombard V."/>
            <person name="Magnuson J."/>
            <person name="Maillard F."/>
            <person name="Murat C."/>
            <person name="Nolan M."/>
            <person name="Ohm R.A."/>
            <person name="Pangilinan J."/>
            <person name="Pereira M.F."/>
            <person name="Perotto S."/>
            <person name="Peter M."/>
            <person name="Pfister S."/>
            <person name="Riley R."/>
            <person name="Sitrit Y."/>
            <person name="Stielow J.B."/>
            <person name="Szollosi G."/>
            <person name="Zifcakova L."/>
            <person name="Stursova M."/>
            <person name="Spatafora J.W."/>
            <person name="Tedersoo L."/>
            <person name="Vaario L.M."/>
            <person name="Yamada A."/>
            <person name="Yan M."/>
            <person name="Wang P."/>
            <person name="Xu J."/>
            <person name="Bruns T."/>
            <person name="Baldrian P."/>
            <person name="Vilgalys R."/>
            <person name="Dunand C."/>
            <person name="Henrissat B."/>
            <person name="Grigoriev I.V."/>
            <person name="Hibbett D."/>
            <person name="Nagy L.G."/>
            <person name="Martin F.M."/>
        </authorList>
    </citation>
    <scope>NUCLEOTIDE SEQUENCE</scope>
    <source>
        <strain evidence="2">Prilba</strain>
    </source>
</reference>
<dbReference type="EMBL" id="WHVB01000008">
    <property type="protein sequence ID" value="KAF8480085.1"/>
    <property type="molecule type" value="Genomic_DNA"/>
</dbReference>
<sequence length="230" mass="26794">MFDSNPPSYTEPIYHPQFRFSNDIAAFQVQNTRFRVHEHFLFTYSSVFRDKYGQQFKSSNSNTSGNKRPEDENVIYLDGVSVLEFESLLKFFYESWQDSFSMPIMRWVALLAITNRFKFTEVEFRARREIFEGTGSRVICPVSRVFLAEKHAVPTKFIIPALEDLVRRTEPLQEMEVVNLSSETVARIGVAREKYVRESSRMLASEAWLERVVHDIVKSVWCIKEAPPGA</sequence>
<evidence type="ECO:0000313" key="3">
    <source>
        <dbReference type="Proteomes" id="UP000759537"/>
    </source>
</evidence>
<evidence type="ECO:0000313" key="2">
    <source>
        <dbReference type="EMBL" id="KAF8480085.1"/>
    </source>
</evidence>
<name>A0A9P5MVY7_9AGAM</name>
<feature type="domain" description="BTB" evidence="1">
    <location>
        <begin position="23"/>
        <end position="93"/>
    </location>
</feature>
<dbReference type="AlphaFoldDB" id="A0A9P5MVY7"/>
<protein>
    <recommendedName>
        <fullName evidence="1">BTB domain-containing protein</fullName>
    </recommendedName>
</protein>
<dbReference type="InterPro" id="IPR000210">
    <property type="entry name" value="BTB/POZ_dom"/>
</dbReference>
<dbReference type="Gene3D" id="3.30.710.10">
    <property type="entry name" value="Potassium Channel Kv1.1, Chain A"/>
    <property type="match status" value="1"/>
</dbReference>
<dbReference type="InterPro" id="IPR011333">
    <property type="entry name" value="SKP1/BTB/POZ_sf"/>
</dbReference>
<dbReference type="PROSITE" id="PS50097">
    <property type="entry name" value="BTB"/>
    <property type="match status" value="1"/>
</dbReference>
<reference evidence="2" key="1">
    <citation type="submission" date="2019-10" db="EMBL/GenBank/DDBJ databases">
        <authorList>
            <consortium name="DOE Joint Genome Institute"/>
            <person name="Kuo A."/>
            <person name="Miyauchi S."/>
            <person name="Kiss E."/>
            <person name="Drula E."/>
            <person name="Kohler A."/>
            <person name="Sanchez-Garcia M."/>
            <person name="Andreopoulos B."/>
            <person name="Barry K.W."/>
            <person name="Bonito G."/>
            <person name="Buee M."/>
            <person name="Carver A."/>
            <person name="Chen C."/>
            <person name="Cichocki N."/>
            <person name="Clum A."/>
            <person name="Culley D."/>
            <person name="Crous P.W."/>
            <person name="Fauchery L."/>
            <person name="Girlanda M."/>
            <person name="Hayes R."/>
            <person name="Keri Z."/>
            <person name="LaButti K."/>
            <person name="Lipzen A."/>
            <person name="Lombard V."/>
            <person name="Magnuson J."/>
            <person name="Maillard F."/>
            <person name="Morin E."/>
            <person name="Murat C."/>
            <person name="Nolan M."/>
            <person name="Ohm R."/>
            <person name="Pangilinan J."/>
            <person name="Pereira M."/>
            <person name="Perotto S."/>
            <person name="Peter M."/>
            <person name="Riley R."/>
            <person name="Sitrit Y."/>
            <person name="Stielow B."/>
            <person name="Szollosi G."/>
            <person name="Zifcakova L."/>
            <person name="Stursova M."/>
            <person name="Spatafora J.W."/>
            <person name="Tedersoo L."/>
            <person name="Vaario L.-M."/>
            <person name="Yamada A."/>
            <person name="Yan M."/>
            <person name="Wang P."/>
            <person name="Xu J."/>
            <person name="Bruns T."/>
            <person name="Baldrian P."/>
            <person name="Vilgalys R."/>
            <person name="Henrissat B."/>
            <person name="Grigoriev I.V."/>
            <person name="Hibbett D."/>
            <person name="Nagy L.G."/>
            <person name="Martin F.M."/>
        </authorList>
    </citation>
    <scope>NUCLEOTIDE SEQUENCE</scope>
    <source>
        <strain evidence="2">Prilba</strain>
    </source>
</reference>
<dbReference type="Pfam" id="PF00651">
    <property type="entry name" value="BTB"/>
    <property type="match status" value="1"/>
</dbReference>
<dbReference type="CDD" id="cd18186">
    <property type="entry name" value="BTB_POZ_ZBTB_KLHL-like"/>
    <property type="match status" value="1"/>
</dbReference>
<gene>
    <name evidence="2" type="ORF">DFH94DRAFT_459907</name>
</gene>